<dbReference type="PANTHER" id="PTHR48019">
    <property type="entry name" value="SERUM RESPONSE FACTOR HOMOLOG"/>
    <property type="match status" value="1"/>
</dbReference>
<dbReference type="GO" id="GO:0046983">
    <property type="term" value="F:protein dimerization activity"/>
    <property type="evidence" value="ECO:0007669"/>
    <property type="project" value="InterPro"/>
</dbReference>
<gene>
    <name evidence="9" type="primary">PanMADS30</name>
    <name evidence="9" type="ORF">PanWU01x14_154690</name>
</gene>
<dbReference type="Pfam" id="PF00319">
    <property type="entry name" value="SRF-TF"/>
    <property type="match status" value="1"/>
</dbReference>
<protein>
    <submittedName>
        <fullName evidence="9">MADS-box transcription factor</fullName>
    </submittedName>
</protein>
<dbReference type="InterPro" id="IPR002487">
    <property type="entry name" value="TF_Kbox"/>
</dbReference>
<evidence type="ECO:0000313" key="9">
    <source>
        <dbReference type="EMBL" id="PON60144.1"/>
    </source>
</evidence>
<dbReference type="AlphaFoldDB" id="A0A2P5CGJ0"/>
<comment type="subcellular location">
    <subcellularLocation>
        <location evidence="1">Nucleus</location>
    </subcellularLocation>
</comment>
<dbReference type="GO" id="GO:0003700">
    <property type="term" value="F:DNA-binding transcription factor activity"/>
    <property type="evidence" value="ECO:0007669"/>
    <property type="project" value="InterPro"/>
</dbReference>
<evidence type="ECO:0000313" key="10">
    <source>
        <dbReference type="Proteomes" id="UP000237105"/>
    </source>
</evidence>
<keyword evidence="6" id="KW-0175">Coiled coil</keyword>
<evidence type="ECO:0000256" key="4">
    <source>
        <dbReference type="ARBA" id="ARBA00023163"/>
    </source>
</evidence>
<dbReference type="Proteomes" id="UP000237105">
    <property type="component" value="Unassembled WGS sequence"/>
</dbReference>
<dbReference type="PRINTS" id="PR00404">
    <property type="entry name" value="MADSDOMAIN"/>
</dbReference>
<keyword evidence="3" id="KW-0238">DNA-binding</keyword>
<dbReference type="GO" id="GO:0005634">
    <property type="term" value="C:nucleus"/>
    <property type="evidence" value="ECO:0007669"/>
    <property type="project" value="UniProtKB-SubCell"/>
</dbReference>
<evidence type="ECO:0000259" key="8">
    <source>
        <dbReference type="PROSITE" id="PS51297"/>
    </source>
</evidence>
<dbReference type="Pfam" id="PF01486">
    <property type="entry name" value="K-box"/>
    <property type="match status" value="1"/>
</dbReference>
<dbReference type="CDD" id="cd00265">
    <property type="entry name" value="MADS_MEF2_like"/>
    <property type="match status" value="1"/>
</dbReference>
<keyword evidence="10" id="KW-1185">Reference proteome</keyword>
<name>A0A2P5CGJ0_PARAD</name>
<evidence type="ECO:0000256" key="6">
    <source>
        <dbReference type="SAM" id="Coils"/>
    </source>
</evidence>
<reference evidence="10" key="1">
    <citation type="submission" date="2016-06" db="EMBL/GenBank/DDBJ databases">
        <title>Parallel loss of symbiosis genes in relatives of nitrogen-fixing non-legume Parasponia.</title>
        <authorList>
            <person name="Van Velzen R."/>
            <person name="Holmer R."/>
            <person name="Bu F."/>
            <person name="Rutten L."/>
            <person name="Van Zeijl A."/>
            <person name="Liu W."/>
            <person name="Santuari L."/>
            <person name="Cao Q."/>
            <person name="Sharma T."/>
            <person name="Shen D."/>
            <person name="Roswanjaya Y."/>
            <person name="Wardhani T."/>
            <person name="Kalhor M.S."/>
            <person name="Jansen J."/>
            <person name="Van den Hoogen J."/>
            <person name="Gungor B."/>
            <person name="Hartog M."/>
            <person name="Hontelez J."/>
            <person name="Verver J."/>
            <person name="Yang W.-C."/>
            <person name="Schijlen E."/>
            <person name="Repin R."/>
            <person name="Schilthuizen M."/>
            <person name="Schranz E."/>
            <person name="Heidstra R."/>
            <person name="Miyata K."/>
            <person name="Fedorova E."/>
            <person name="Kohlen W."/>
            <person name="Bisseling T."/>
            <person name="Smit S."/>
            <person name="Geurts R."/>
        </authorList>
    </citation>
    <scope>NUCLEOTIDE SEQUENCE [LARGE SCALE GENOMIC DNA]</scope>
    <source>
        <strain evidence="10">cv. WU1-14</strain>
    </source>
</reference>
<evidence type="ECO:0000259" key="7">
    <source>
        <dbReference type="PROSITE" id="PS50066"/>
    </source>
</evidence>
<evidence type="ECO:0000256" key="2">
    <source>
        <dbReference type="ARBA" id="ARBA00023015"/>
    </source>
</evidence>
<dbReference type="InterPro" id="IPR036879">
    <property type="entry name" value="TF_MADSbox_sf"/>
</dbReference>
<proteinExistence type="predicted"/>
<dbReference type="EMBL" id="JXTB01000133">
    <property type="protein sequence ID" value="PON60144.1"/>
    <property type="molecule type" value="Genomic_DNA"/>
</dbReference>
<keyword evidence="5" id="KW-0539">Nucleus</keyword>
<accession>A0A2P5CGJ0</accession>
<dbReference type="PROSITE" id="PS51297">
    <property type="entry name" value="K_BOX"/>
    <property type="match status" value="1"/>
</dbReference>
<dbReference type="InterPro" id="IPR050142">
    <property type="entry name" value="MADS-box/MEF2_TF"/>
</dbReference>
<dbReference type="OrthoDB" id="1898716at2759"/>
<comment type="caution">
    <text evidence="9">The sequence shown here is derived from an EMBL/GenBank/DDBJ whole genome shotgun (WGS) entry which is preliminary data.</text>
</comment>
<keyword evidence="4" id="KW-0804">Transcription</keyword>
<dbReference type="SMART" id="SM00432">
    <property type="entry name" value="MADS"/>
    <property type="match status" value="1"/>
</dbReference>
<evidence type="ECO:0000256" key="3">
    <source>
        <dbReference type="ARBA" id="ARBA00023125"/>
    </source>
</evidence>
<evidence type="ECO:0000256" key="5">
    <source>
        <dbReference type="ARBA" id="ARBA00023242"/>
    </source>
</evidence>
<dbReference type="STRING" id="3476.A0A2P5CGJ0"/>
<feature type="domain" description="K-box" evidence="8">
    <location>
        <begin position="85"/>
        <end position="171"/>
    </location>
</feature>
<dbReference type="Gene3D" id="3.40.1810.10">
    <property type="entry name" value="Transcription factor, MADS-box"/>
    <property type="match status" value="1"/>
</dbReference>
<dbReference type="InterPro" id="IPR033896">
    <property type="entry name" value="MEF2-like_N"/>
</dbReference>
<organism evidence="9 10">
    <name type="scientific">Parasponia andersonii</name>
    <name type="common">Sponia andersonii</name>
    <dbReference type="NCBI Taxonomy" id="3476"/>
    <lineage>
        <taxon>Eukaryota</taxon>
        <taxon>Viridiplantae</taxon>
        <taxon>Streptophyta</taxon>
        <taxon>Embryophyta</taxon>
        <taxon>Tracheophyta</taxon>
        <taxon>Spermatophyta</taxon>
        <taxon>Magnoliopsida</taxon>
        <taxon>eudicotyledons</taxon>
        <taxon>Gunneridae</taxon>
        <taxon>Pentapetalae</taxon>
        <taxon>rosids</taxon>
        <taxon>fabids</taxon>
        <taxon>Rosales</taxon>
        <taxon>Cannabaceae</taxon>
        <taxon>Parasponia</taxon>
    </lineage>
</organism>
<dbReference type="InterPro" id="IPR002100">
    <property type="entry name" value="TF_MADSbox"/>
</dbReference>
<feature type="domain" description="MADS-box" evidence="7">
    <location>
        <begin position="1"/>
        <end position="62"/>
    </location>
</feature>
<dbReference type="SUPFAM" id="SSF55455">
    <property type="entry name" value="SRF-like"/>
    <property type="match status" value="1"/>
</dbReference>
<dbReference type="GO" id="GO:0000977">
    <property type="term" value="F:RNA polymerase II transcription regulatory region sequence-specific DNA binding"/>
    <property type="evidence" value="ECO:0007669"/>
    <property type="project" value="InterPro"/>
</dbReference>
<keyword evidence="2" id="KW-0805">Transcription regulation</keyword>
<dbReference type="PROSITE" id="PS50066">
    <property type="entry name" value="MADS_BOX_2"/>
    <property type="match status" value="1"/>
</dbReference>
<evidence type="ECO:0000256" key="1">
    <source>
        <dbReference type="ARBA" id="ARBA00004123"/>
    </source>
</evidence>
<sequence>MGRGKIEIKRIENTNSRSVTYSKRRNGIIKKAREISVLCDAKVSLIICTSGSGKMYAFCSESTSLSQMLEDYHRLSGNKLWDPKHEQLSNEIERIKKENENMLIELRHLKGEDILSLNHKELISLEDLLENGLVNVRARQSEFVDTRRQNDEALVEENKRLISVLYQKEMELHGSVRDHMDNGYNPRIRDYNSQMTFAFRVQPMQPNLQERI</sequence>
<feature type="coiled-coil region" evidence="6">
    <location>
        <begin position="85"/>
        <end position="112"/>
    </location>
</feature>
<dbReference type="GO" id="GO:0045944">
    <property type="term" value="P:positive regulation of transcription by RNA polymerase II"/>
    <property type="evidence" value="ECO:0007669"/>
    <property type="project" value="InterPro"/>
</dbReference>